<protein>
    <submittedName>
        <fullName evidence="1">Uncharacterized protein</fullName>
    </submittedName>
</protein>
<proteinExistence type="predicted"/>
<evidence type="ECO:0000313" key="1">
    <source>
        <dbReference type="EMBL" id="GFJ82935.1"/>
    </source>
</evidence>
<dbReference type="InterPro" id="IPR011047">
    <property type="entry name" value="Quinoprotein_ADH-like_sf"/>
</dbReference>
<sequence length="443" mass="47671">METLACGHVAYAGESRVCAHMVNPAGSGIGGYVRLLTGRGLDADLCCGVCDERRQDGVAVALVEVCEGCVDKYADDEYGYLAGWRGEPGIAERPEDVDGTVTATPLPDDVGVVVDIAALATADGRSAWLVLDEGGHLVRFDADTGACERLAATSVPDEPDREPWAGNAPRRRLLVAPGGRFAAVVTDFGRHGQVFDLDRGVATLALDGGDYRPETVPLSFAFARHGGGVVAVHRTAWNRLDVSDPATGRPLTPRQSPSYERGEAAPEHYLDYFHGALHASPSGRWLADDGWVWAPVGIPTVWDLHRWLDTNPWESEDGPTRRALCHRDYHWNVPMCWIGDNLLAVSGIGQDDIAILPGVRLFDVGSGVELHHFAGPRGALFGVGRRLYAAAPGGLEIWDPFTGERTGRIPGFVPAHHHPTAGELAQVEDRTLRRWRIGAPSAA</sequence>
<gene>
    <name evidence="1" type="ORF">Phou_071150</name>
</gene>
<dbReference type="EMBL" id="BLPF01000002">
    <property type="protein sequence ID" value="GFJ82935.1"/>
    <property type="molecule type" value="Genomic_DNA"/>
</dbReference>
<comment type="caution">
    <text evidence="1">The sequence shown here is derived from an EMBL/GenBank/DDBJ whole genome shotgun (WGS) entry which is preliminary data.</text>
</comment>
<dbReference type="RefSeq" id="WP_173064075.1">
    <property type="nucleotide sequence ID" value="NZ_BAABGO010000004.1"/>
</dbReference>
<name>A0A6V8KQP6_9ACTN</name>
<dbReference type="SUPFAM" id="SSF50998">
    <property type="entry name" value="Quinoprotein alcohol dehydrogenase-like"/>
    <property type="match status" value="1"/>
</dbReference>
<reference evidence="1 2" key="1">
    <citation type="submission" date="2020-03" db="EMBL/GenBank/DDBJ databases">
        <title>Whole genome shotgun sequence of Phytohabitans houttuyneae NBRC 108639.</title>
        <authorList>
            <person name="Komaki H."/>
            <person name="Tamura T."/>
        </authorList>
    </citation>
    <scope>NUCLEOTIDE SEQUENCE [LARGE SCALE GENOMIC DNA]</scope>
    <source>
        <strain evidence="1 2">NBRC 108639</strain>
    </source>
</reference>
<reference evidence="1 2" key="2">
    <citation type="submission" date="2020-03" db="EMBL/GenBank/DDBJ databases">
        <authorList>
            <person name="Ichikawa N."/>
            <person name="Kimura A."/>
            <person name="Kitahashi Y."/>
            <person name="Uohara A."/>
        </authorList>
    </citation>
    <scope>NUCLEOTIDE SEQUENCE [LARGE SCALE GENOMIC DNA]</scope>
    <source>
        <strain evidence="1 2">NBRC 108639</strain>
    </source>
</reference>
<evidence type="ECO:0000313" key="2">
    <source>
        <dbReference type="Proteomes" id="UP000482800"/>
    </source>
</evidence>
<organism evidence="1 2">
    <name type="scientific">Phytohabitans houttuyneae</name>
    <dbReference type="NCBI Taxonomy" id="1076126"/>
    <lineage>
        <taxon>Bacteria</taxon>
        <taxon>Bacillati</taxon>
        <taxon>Actinomycetota</taxon>
        <taxon>Actinomycetes</taxon>
        <taxon>Micromonosporales</taxon>
        <taxon>Micromonosporaceae</taxon>
    </lineage>
</organism>
<keyword evidence="2" id="KW-1185">Reference proteome</keyword>
<dbReference type="Proteomes" id="UP000482800">
    <property type="component" value="Unassembled WGS sequence"/>
</dbReference>
<dbReference type="AlphaFoldDB" id="A0A6V8KQP6"/>
<accession>A0A6V8KQP6</accession>